<organism evidence="3 4">
    <name type="scientific">Costertonia aggregata</name>
    <dbReference type="NCBI Taxonomy" id="343403"/>
    <lineage>
        <taxon>Bacteria</taxon>
        <taxon>Pseudomonadati</taxon>
        <taxon>Bacteroidota</taxon>
        <taxon>Flavobacteriia</taxon>
        <taxon>Flavobacteriales</taxon>
        <taxon>Flavobacteriaceae</taxon>
        <taxon>Costertonia</taxon>
    </lineage>
</organism>
<feature type="transmembrane region" description="Helical" evidence="1">
    <location>
        <begin position="119"/>
        <end position="141"/>
    </location>
</feature>
<gene>
    <name evidence="3" type="ORF">HYG79_00940</name>
</gene>
<keyword evidence="1" id="KW-0812">Transmembrane</keyword>
<dbReference type="InterPro" id="IPR046947">
    <property type="entry name" value="LytR-like"/>
</dbReference>
<dbReference type="PANTHER" id="PTHR37299:SF1">
    <property type="entry name" value="STAGE 0 SPORULATION PROTEIN A HOMOLOG"/>
    <property type="match status" value="1"/>
</dbReference>
<feature type="domain" description="HTH LytTR-type" evidence="2">
    <location>
        <begin position="194"/>
        <end position="272"/>
    </location>
</feature>
<dbReference type="RefSeq" id="WP_179240308.1">
    <property type="nucleotide sequence ID" value="NZ_CP058595.1"/>
</dbReference>
<evidence type="ECO:0000313" key="4">
    <source>
        <dbReference type="Proteomes" id="UP000509302"/>
    </source>
</evidence>
<keyword evidence="4" id="KW-1185">Reference proteome</keyword>
<name>A0A7H9AKG1_9FLAO</name>
<keyword evidence="1" id="KW-1133">Transmembrane helix</keyword>
<keyword evidence="1" id="KW-0472">Membrane</keyword>
<feature type="transmembrane region" description="Helical" evidence="1">
    <location>
        <begin position="86"/>
        <end position="107"/>
    </location>
</feature>
<evidence type="ECO:0000313" key="3">
    <source>
        <dbReference type="EMBL" id="QLG43972.1"/>
    </source>
</evidence>
<accession>A0A7H9AKG1</accession>
<reference evidence="3 4" key="1">
    <citation type="journal article" date="2006" name="Int. J. Syst. Evol. Microbiol.">
        <title>Costertonia aggregata gen. nov., sp. nov., a mesophilic marine bacterium of the family Flavobacteriaceae, isolated from a mature biofilm.</title>
        <authorList>
            <person name="Kwon K.K."/>
            <person name="Lee Y.K."/>
            <person name="Lee H.K."/>
        </authorList>
    </citation>
    <scope>NUCLEOTIDE SEQUENCE [LARGE SCALE GENOMIC DNA]</scope>
    <source>
        <strain evidence="3 4">KCCM 42265</strain>
    </source>
</reference>
<protein>
    <submittedName>
        <fullName evidence="3">DNA-binding protein</fullName>
    </submittedName>
</protein>
<feature type="transmembrane region" description="Helical" evidence="1">
    <location>
        <begin position="45"/>
        <end position="65"/>
    </location>
</feature>
<keyword evidence="3" id="KW-0238">DNA-binding</keyword>
<dbReference type="InterPro" id="IPR007492">
    <property type="entry name" value="LytTR_DNA-bd_dom"/>
</dbReference>
<dbReference type="SMART" id="SM00850">
    <property type="entry name" value="LytTR"/>
    <property type="match status" value="1"/>
</dbReference>
<dbReference type="EMBL" id="CP058595">
    <property type="protein sequence ID" value="QLG43972.1"/>
    <property type="molecule type" value="Genomic_DNA"/>
</dbReference>
<evidence type="ECO:0000256" key="1">
    <source>
        <dbReference type="SAM" id="Phobius"/>
    </source>
</evidence>
<evidence type="ECO:0000259" key="2">
    <source>
        <dbReference type="PROSITE" id="PS50930"/>
    </source>
</evidence>
<dbReference type="PROSITE" id="PS50930">
    <property type="entry name" value="HTH_LYTTR"/>
    <property type="match status" value="1"/>
</dbReference>
<feature type="transmembrane region" description="Helical" evidence="1">
    <location>
        <begin position="16"/>
        <end position="33"/>
    </location>
</feature>
<dbReference type="GO" id="GO:0003677">
    <property type="term" value="F:DNA binding"/>
    <property type="evidence" value="ECO:0007669"/>
    <property type="project" value="UniProtKB-KW"/>
</dbReference>
<dbReference type="KEGG" id="cagg:HYG79_00940"/>
<proteinExistence type="predicted"/>
<dbReference type="Gene3D" id="2.40.50.1020">
    <property type="entry name" value="LytTr DNA-binding domain"/>
    <property type="match status" value="1"/>
</dbReference>
<dbReference type="Pfam" id="PF04397">
    <property type="entry name" value="LytTR"/>
    <property type="match status" value="1"/>
</dbReference>
<sequence>MISFNKTISYTKNWKHTFLIALVLGALVPILLMTLEPFDNSNIFAYKYLIISGYAPCIIIPVLLVHPLENYFYKIQTNRWYIVNEFFYIIATLFVIFLFTFFYHFYVVSGLTSFTYKSIFDFVKSFGLPFTPIAVPLWLYLRSKYGLIEIPLYDKSGTKKTNAITIVGNNKSETLTISEADFIFAKAQQNYVDVYYNTENGMQQETFRSTLSNIMKQLPKAWQVHRSYLVNLDYLKSVEGNARKRYIKISPTEETIPISQVYYKALSKLPQC</sequence>
<dbReference type="AlphaFoldDB" id="A0A7H9AKG1"/>
<dbReference type="Proteomes" id="UP000509302">
    <property type="component" value="Chromosome"/>
</dbReference>
<dbReference type="GO" id="GO:0000156">
    <property type="term" value="F:phosphorelay response regulator activity"/>
    <property type="evidence" value="ECO:0007669"/>
    <property type="project" value="InterPro"/>
</dbReference>
<dbReference type="PANTHER" id="PTHR37299">
    <property type="entry name" value="TRANSCRIPTIONAL REGULATOR-RELATED"/>
    <property type="match status" value="1"/>
</dbReference>